<dbReference type="RefSeq" id="XP_003043450.1">
    <property type="nucleotide sequence ID" value="XM_003043404.1"/>
</dbReference>
<feature type="transmembrane region" description="Helical" evidence="1">
    <location>
        <begin position="396"/>
        <end position="423"/>
    </location>
</feature>
<feature type="transmembrane region" description="Helical" evidence="1">
    <location>
        <begin position="103"/>
        <end position="121"/>
    </location>
</feature>
<feature type="transmembrane region" description="Helical" evidence="1">
    <location>
        <begin position="150"/>
        <end position="168"/>
    </location>
</feature>
<proteinExistence type="predicted"/>
<dbReference type="KEGG" id="nhe:NECHADRAFT_88108"/>
<dbReference type="eggNOG" id="ENOG502SSG5">
    <property type="taxonomic scope" value="Eukaryota"/>
</dbReference>
<feature type="transmembrane region" description="Helical" evidence="1">
    <location>
        <begin position="180"/>
        <end position="197"/>
    </location>
</feature>
<dbReference type="AlphaFoldDB" id="C7ZDN0"/>
<feature type="transmembrane region" description="Helical" evidence="1">
    <location>
        <begin position="68"/>
        <end position="91"/>
    </location>
</feature>
<dbReference type="InParanoid" id="C7ZDN0"/>
<keyword evidence="1" id="KW-0812">Transmembrane</keyword>
<dbReference type="HOGENOM" id="CLU_415653_0_0_1"/>
<organism evidence="2 3">
    <name type="scientific">Fusarium vanettenii (strain ATCC MYA-4622 / CBS 123669 / FGSC 9596 / NRRL 45880 / 77-13-4)</name>
    <name type="common">Fusarium solani subsp. pisi</name>
    <dbReference type="NCBI Taxonomy" id="660122"/>
    <lineage>
        <taxon>Eukaryota</taxon>
        <taxon>Fungi</taxon>
        <taxon>Dikarya</taxon>
        <taxon>Ascomycota</taxon>
        <taxon>Pezizomycotina</taxon>
        <taxon>Sordariomycetes</taxon>
        <taxon>Hypocreomycetidae</taxon>
        <taxon>Hypocreales</taxon>
        <taxon>Nectriaceae</taxon>
        <taxon>Fusarium</taxon>
        <taxon>Fusarium solani species complex</taxon>
        <taxon>Fusarium vanettenii</taxon>
    </lineage>
</organism>
<keyword evidence="3" id="KW-1185">Reference proteome</keyword>
<dbReference type="GeneID" id="9669760"/>
<name>C7ZDN0_FUSV7</name>
<evidence type="ECO:0000313" key="2">
    <source>
        <dbReference type="EMBL" id="EEU37737.1"/>
    </source>
</evidence>
<accession>C7ZDN0</accession>
<dbReference type="Proteomes" id="UP000005206">
    <property type="component" value="Chromosome 13"/>
</dbReference>
<dbReference type="EMBL" id="GG698920">
    <property type="protein sequence ID" value="EEU37737.1"/>
    <property type="molecule type" value="Genomic_DNA"/>
</dbReference>
<keyword evidence="1" id="KW-1133">Transmembrane helix</keyword>
<keyword evidence="1" id="KW-0472">Membrane</keyword>
<evidence type="ECO:0000256" key="1">
    <source>
        <dbReference type="SAM" id="Phobius"/>
    </source>
</evidence>
<protein>
    <submittedName>
        <fullName evidence="2">Uncharacterized protein</fullName>
    </submittedName>
</protein>
<feature type="transmembrane region" description="Helical" evidence="1">
    <location>
        <begin position="239"/>
        <end position="259"/>
    </location>
</feature>
<evidence type="ECO:0000313" key="3">
    <source>
        <dbReference type="Proteomes" id="UP000005206"/>
    </source>
</evidence>
<gene>
    <name evidence="2" type="ORF">NECHADRAFT_88108</name>
</gene>
<reference evidence="2 3" key="1">
    <citation type="journal article" date="2009" name="PLoS Genet.">
        <title>The genome of Nectria haematococca: contribution of supernumerary chromosomes to gene expansion.</title>
        <authorList>
            <person name="Coleman J.J."/>
            <person name="Rounsley S.D."/>
            <person name="Rodriguez-Carres M."/>
            <person name="Kuo A."/>
            <person name="Wasmann C.C."/>
            <person name="Grimwood J."/>
            <person name="Schmutz J."/>
            <person name="Taga M."/>
            <person name="White G.J."/>
            <person name="Zhou S."/>
            <person name="Schwartz D.C."/>
            <person name="Freitag M."/>
            <person name="Ma L.J."/>
            <person name="Danchin E.G."/>
            <person name="Henrissat B."/>
            <person name="Coutinho P.M."/>
            <person name="Nelson D.R."/>
            <person name="Straney D."/>
            <person name="Napoli C.A."/>
            <person name="Barker B.M."/>
            <person name="Gribskov M."/>
            <person name="Rep M."/>
            <person name="Kroken S."/>
            <person name="Molnar I."/>
            <person name="Rensing C."/>
            <person name="Kennell J.C."/>
            <person name="Zamora J."/>
            <person name="Farman M.L."/>
            <person name="Selker E.U."/>
            <person name="Salamov A."/>
            <person name="Shapiro H."/>
            <person name="Pangilinan J."/>
            <person name="Lindquist E."/>
            <person name="Lamers C."/>
            <person name="Grigoriev I.V."/>
            <person name="Geiser D.M."/>
            <person name="Covert S.F."/>
            <person name="Temporini E."/>
            <person name="Vanetten H.D."/>
        </authorList>
    </citation>
    <scope>NUCLEOTIDE SEQUENCE [LARGE SCALE GENOMIC DNA]</scope>
    <source>
        <strain evidence="3">ATCC MYA-4622 / CBS 123669 / FGSC 9596 / NRRL 45880 / 77-13-4</strain>
    </source>
</reference>
<dbReference type="OrthoDB" id="4834801at2759"/>
<dbReference type="VEuPathDB" id="FungiDB:NECHADRAFT_88108"/>
<sequence length="660" mass="72061">MTGGFAPNEISTHSSACSACCRINFRDPATAFPFCLAPLHTCSFNQVNRAIEDVTNVMISGAESRTGILAVFLTLQLIVFILEIFVFTPSIRTRRWYMPLRQWLAPLGVALLGVVLIPIVFTDVESTGETLHGKCGIGVDADVAGDGVRIAAWVQVCVLIAISLLGTFHPNATGAKEMGAGLVLTHISLAIALLVQVKQKTLTLADAAVGAMILDAQNIALSIPLAAKESLAARWQVRVMALIQLFGLITLLYIVRQLFQGSFSTKECPCLTVFWWAWLSNCQPPQKEQALFWVYCSLRCLMFAQTSFHSLYNTQEFHQAEPKCGEEGTEIQQKGGVLVSITYPNDSIDGLPASYSEYPATTSYMYALHGVLALTSLSAAQIVIRDSNLRPSSAINSVGQIIALVVAAATALRAAWLFLMLFISDWTSGKVSGIMWPFRLYNLTQASGWQGYTLLQTSHHDPNVIKLGSIINDPKDPFSPLDDPVTTEPAVHTRIEDVKQVTTTRSRGPKRIFNHIPAFRDVTAEDLKRVTADSMETVRFTPSPDYIEESMKKPGVEAYLESMRGPANRVFMVTGVMNAESFTLSTCSSTSASTSAPALVTGIPLHMGADAHMSRSKEMSTTYHGLVPVAYRLEAITVGKDGYVFKAQRYGGDNCMDTIF</sequence>